<feature type="signal peptide" evidence="1">
    <location>
        <begin position="1"/>
        <end position="22"/>
    </location>
</feature>
<dbReference type="EMBL" id="LR743508">
    <property type="protein sequence ID" value="CAA2110549.1"/>
    <property type="molecule type" value="Genomic_DNA"/>
</dbReference>
<feature type="chain" id="PRO_5025633107" description="DUF3757 domain-containing protein" evidence="1">
    <location>
        <begin position="23"/>
        <end position="113"/>
    </location>
</feature>
<dbReference type="AlphaFoldDB" id="A0A679JW60"/>
<evidence type="ECO:0000313" key="2">
    <source>
        <dbReference type="EMBL" id="CAA2110549.1"/>
    </source>
</evidence>
<evidence type="ECO:0000256" key="1">
    <source>
        <dbReference type="SAM" id="SignalP"/>
    </source>
</evidence>
<reference evidence="2" key="1">
    <citation type="submission" date="2019-12" db="EMBL/GenBank/DDBJ databases">
        <authorList>
            <person name="Cremers G."/>
        </authorList>
    </citation>
    <scope>NUCLEOTIDE SEQUENCE</scope>
    <source>
        <strain evidence="2">Vvax</strain>
    </source>
</reference>
<organism evidence="2">
    <name type="scientific">Variovorax paradoxus</name>
    <dbReference type="NCBI Taxonomy" id="34073"/>
    <lineage>
        <taxon>Bacteria</taxon>
        <taxon>Pseudomonadati</taxon>
        <taxon>Pseudomonadota</taxon>
        <taxon>Betaproteobacteria</taxon>
        <taxon>Burkholderiales</taxon>
        <taxon>Comamonadaceae</taxon>
        <taxon>Variovorax</taxon>
    </lineage>
</organism>
<gene>
    <name evidence="2" type="ORF">VVAX_06784</name>
</gene>
<keyword evidence="1" id="KW-0732">Signal</keyword>
<proteinExistence type="predicted"/>
<name>A0A679JW60_VARPD</name>
<dbReference type="RefSeq" id="WP_339095156.1">
    <property type="nucleotide sequence ID" value="NZ_LR743508.1"/>
</dbReference>
<protein>
    <recommendedName>
        <fullName evidence="3">DUF3757 domain-containing protein</fullName>
    </recommendedName>
</protein>
<sequence>MKAVLSFLCAIGIGLAPVLVQAKTGRCVLQVNTKTFLDGPCEIKLNDKQGSFSIGAGDSHRSKYFAYVRMDDDGAHGYWNETPDATHAHADLGILKRDGACWKNDTARVCAYK</sequence>
<evidence type="ECO:0008006" key="3">
    <source>
        <dbReference type="Google" id="ProtNLM"/>
    </source>
</evidence>
<accession>A0A679JW60</accession>